<dbReference type="EMBL" id="CP030117">
    <property type="protein sequence ID" value="AWX55095.1"/>
    <property type="molecule type" value="Genomic_DNA"/>
</dbReference>
<proteinExistence type="predicted"/>
<evidence type="ECO:0000313" key="2">
    <source>
        <dbReference type="Proteomes" id="UP000036061"/>
    </source>
</evidence>
<reference evidence="1 2" key="1">
    <citation type="journal article" date="2015" name="Genome Announc.">
        <title>Draft Genome Sequence of Brevibacillus brevis DZQ7, a Plant Growth-Promoting Rhizobacterium with Broad-Spectrum Antimicrobial Activity.</title>
        <authorList>
            <person name="Hou Q."/>
            <person name="Wang C."/>
            <person name="Hou X."/>
            <person name="Xia Z."/>
            <person name="Ye J."/>
            <person name="Liu K."/>
            <person name="Liu H."/>
            <person name="Wang J."/>
            <person name="Guo H."/>
            <person name="Yu X."/>
            <person name="Yang Y."/>
            <person name="Du B."/>
            <person name="Ding Y."/>
        </authorList>
    </citation>
    <scope>NUCLEOTIDE SEQUENCE [LARGE SCALE GENOMIC DNA]</scope>
    <source>
        <strain evidence="1 2">DZQ7</strain>
    </source>
</reference>
<gene>
    <name evidence="1" type="ORF">AB432_008620</name>
</gene>
<dbReference type="AlphaFoldDB" id="A0A2Z4MF16"/>
<name>A0A2Z4MF16_BREBE</name>
<protein>
    <submittedName>
        <fullName evidence="1">Uncharacterized protein</fullName>
    </submittedName>
</protein>
<accession>A0A2Z4MF16</accession>
<dbReference type="Proteomes" id="UP000036061">
    <property type="component" value="Chromosome"/>
</dbReference>
<sequence>MRKTGQVFLFPVKNVSPFFIKGYANACGQQNGFDRFLYPLSRKNRAVKPFPTEHSFGRKSSKIFLFSLTPPRCLAIIRRNTLF</sequence>
<organism evidence="1 2">
    <name type="scientific">Brevibacillus brevis</name>
    <name type="common">Bacillus brevis</name>
    <dbReference type="NCBI Taxonomy" id="1393"/>
    <lineage>
        <taxon>Bacteria</taxon>
        <taxon>Bacillati</taxon>
        <taxon>Bacillota</taxon>
        <taxon>Bacilli</taxon>
        <taxon>Bacillales</taxon>
        <taxon>Paenibacillaceae</taxon>
        <taxon>Brevibacillus</taxon>
    </lineage>
</organism>
<evidence type="ECO:0000313" key="1">
    <source>
        <dbReference type="EMBL" id="AWX55095.1"/>
    </source>
</evidence>